<dbReference type="EMBL" id="MU863637">
    <property type="protein sequence ID" value="KAK4101069.1"/>
    <property type="molecule type" value="Genomic_DNA"/>
</dbReference>
<proteinExistence type="predicted"/>
<feature type="compositionally biased region" description="Basic residues" evidence="1">
    <location>
        <begin position="81"/>
        <end position="92"/>
    </location>
</feature>
<reference evidence="2" key="1">
    <citation type="journal article" date="2023" name="Mol. Phylogenet. Evol.">
        <title>Genome-scale phylogeny and comparative genomics of the fungal order Sordariales.</title>
        <authorList>
            <person name="Hensen N."/>
            <person name="Bonometti L."/>
            <person name="Westerberg I."/>
            <person name="Brannstrom I.O."/>
            <person name="Guillou S."/>
            <person name="Cros-Aarteil S."/>
            <person name="Calhoun S."/>
            <person name="Haridas S."/>
            <person name="Kuo A."/>
            <person name="Mondo S."/>
            <person name="Pangilinan J."/>
            <person name="Riley R."/>
            <person name="LaButti K."/>
            <person name="Andreopoulos B."/>
            <person name="Lipzen A."/>
            <person name="Chen C."/>
            <person name="Yan M."/>
            <person name="Daum C."/>
            <person name="Ng V."/>
            <person name="Clum A."/>
            <person name="Steindorff A."/>
            <person name="Ohm R.A."/>
            <person name="Martin F."/>
            <person name="Silar P."/>
            <person name="Natvig D.O."/>
            <person name="Lalanne C."/>
            <person name="Gautier V."/>
            <person name="Ament-Velasquez S.L."/>
            <person name="Kruys A."/>
            <person name="Hutchinson M.I."/>
            <person name="Powell A.J."/>
            <person name="Barry K."/>
            <person name="Miller A.N."/>
            <person name="Grigoriev I.V."/>
            <person name="Debuchy R."/>
            <person name="Gladieux P."/>
            <person name="Hiltunen Thoren M."/>
            <person name="Johannesson H."/>
        </authorList>
    </citation>
    <scope>NUCLEOTIDE SEQUENCE</scope>
    <source>
        <strain evidence="2">CBS 757.83</strain>
    </source>
</reference>
<evidence type="ECO:0000313" key="3">
    <source>
        <dbReference type="Proteomes" id="UP001305647"/>
    </source>
</evidence>
<evidence type="ECO:0000313" key="2">
    <source>
        <dbReference type="EMBL" id="KAK4101069.1"/>
    </source>
</evidence>
<dbReference type="AlphaFoldDB" id="A0AAN6T1X9"/>
<keyword evidence="3" id="KW-1185">Reference proteome</keyword>
<feature type="compositionally biased region" description="Low complexity" evidence="1">
    <location>
        <begin position="105"/>
        <end position="114"/>
    </location>
</feature>
<sequence length="114" mass="12810">MPKLTAQPHRFRAEWKMAFISEPLTLLQPLVLCLVHEPLMPFQPQRLARVLAHAAVWEAADPAIPSPQFLPLSSLGQVSVHHARKQSRRHSKNMREPTGAKNQHLSLSLSLSLS</sequence>
<gene>
    <name evidence="2" type="ORF">N658DRAFT_78838</name>
</gene>
<accession>A0AAN6T1X9</accession>
<dbReference type="Proteomes" id="UP001305647">
    <property type="component" value="Unassembled WGS sequence"/>
</dbReference>
<protein>
    <submittedName>
        <fullName evidence="2">Uncharacterized protein</fullName>
    </submittedName>
</protein>
<organism evidence="2 3">
    <name type="scientific">Parathielavia hyrcaniae</name>
    <dbReference type="NCBI Taxonomy" id="113614"/>
    <lineage>
        <taxon>Eukaryota</taxon>
        <taxon>Fungi</taxon>
        <taxon>Dikarya</taxon>
        <taxon>Ascomycota</taxon>
        <taxon>Pezizomycotina</taxon>
        <taxon>Sordariomycetes</taxon>
        <taxon>Sordariomycetidae</taxon>
        <taxon>Sordariales</taxon>
        <taxon>Chaetomiaceae</taxon>
        <taxon>Parathielavia</taxon>
    </lineage>
</organism>
<feature type="region of interest" description="Disordered" evidence="1">
    <location>
        <begin position="80"/>
        <end position="114"/>
    </location>
</feature>
<reference evidence="2" key="2">
    <citation type="submission" date="2023-05" db="EMBL/GenBank/DDBJ databases">
        <authorList>
            <consortium name="Lawrence Berkeley National Laboratory"/>
            <person name="Steindorff A."/>
            <person name="Hensen N."/>
            <person name="Bonometti L."/>
            <person name="Westerberg I."/>
            <person name="Brannstrom I.O."/>
            <person name="Guillou S."/>
            <person name="Cros-Aarteil S."/>
            <person name="Calhoun S."/>
            <person name="Haridas S."/>
            <person name="Kuo A."/>
            <person name="Mondo S."/>
            <person name="Pangilinan J."/>
            <person name="Riley R."/>
            <person name="Labutti K."/>
            <person name="Andreopoulos B."/>
            <person name="Lipzen A."/>
            <person name="Chen C."/>
            <person name="Yanf M."/>
            <person name="Daum C."/>
            <person name="Ng V."/>
            <person name="Clum A."/>
            <person name="Ohm R."/>
            <person name="Martin F."/>
            <person name="Silar P."/>
            <person name="Natvig D."/>
            <person name="Lalanne C."/>
            <person name="Gautier V."/>
            <person name="Ament-Velasquez S.L."/>
            <person name="Kruys A."/>
            <person name="Hutchinson M.I."/>
            <person name="Powell A.J."/>
            <person name="Barry K."/>
            <person name="Miller A.N."/>
            <person name="Grigoriev I.V."/>
            <person name="Debuchy R."/>
            <person name="Gladieux P."/>
            <person name="Thoren M.H."/>
            <person name="Johannesson H."/>
        </authorList>
    </citation>
    <scope>NUCLEOTIDE SEQUENCE</scope>
    <source>
        <strain evidence="2">CBS 757.83</strain>
    </source>
</reference>
<evidence type="ECO:0000256" key="1">
    <source>
        <dbReference type="SAM" id="MobiDB-lite"/>
    </source>
</evidence>
<comment type="caution">
    <text evidence="2">The sequence shown here is derived from an EMBL/GenBank/DDBJ whole genome shotgun (WGS) entry which is preliminary data.</text>
</comment>
<name>A0AAN6T1X9_9PEZI</name>